<accession>A0ABP1P600</accession>
<comment type="caution">
    <text evidence="3">The sequence shown here is derived from an EMBL/GenBank/DDBJ whole genome shotgun (WGS) entry which is preliminary data.</text>
</comment>
<evidence type="ECO:0000256" key="2">
    <source>
        <dbReference type="ARBA" id="ARBA00023128"/>
    </source>
</evidence>
<keyword evidence="1" id="KW-0547">Nucleotide-binding</keyword>
<evidence type="ECO:0000313" key="3">
    <source>
        <dbReference type="EMBL" id="CAL7948694.1"/>
    </source>
</evidence>
<proteinExistence type="predicted"/>
<dbReference type="PANTHER" id="PTHR15004">
    <property type="entry name" value="GLUTAMYL-TRNA(GLN) AMIDOTRANSFERASE SUBUNIT C, MITOCHONDRIAL"/>
    <property type="match status" value="1"/>
</dbReference>
<dbReference type="PANTHER" id="PTHR15004:SF0">
    <property type="entry name" value="GLUTAMYL-TRNA(GLN) AMIDOTRANSFERASE SUBUNIT C, MITOCHONDRIAL"/>
    <property type="match status" value="1"/>
</dbReference>
<dbReference type="InterPro" id="IPR003837">
    <property type="entry name" value="GatC"/>
</dbReference>
<name>A0ABP1P600_XYLVO</name>
<dbReference type="EMBL" id="CAXAJV020001299">
    <property type="protein sequence ID" value="CAL7948694.1"/>
    <property type="molecule type" value="Genomic_DNA"/>
</dbReference>
<keyword evidence="4" id="KW-1185">Reference proteome</keyword>
<dbReference type="Proteomes" id="UP001642520">
    <property type="component" value="Unassembled WGS sequence"/>
</dbReference>
<evidence type="ECO:0008006" key="5">
    <source>
        <dbReference type="Google" id="ProtNLM"/>
    </source>
</evidence>
<keyword evidence="2" id="KW-0496">Mitochondrion</keyword>
<evidence type="ECO:0000256" key="1">
    <source>
        <dbReference type="ARBA" id="ARBA00022741"/>
    </source>
</evidence>
<dbReference type="SUPFAM" id="SSF141000">
    <property type="entry name" value="Glu-tRNAGln amidotransferase C subunit"/>
    <property type="match status" value="1"/>
</dbReference>
<reference evidence="3 4" key="1">
    <citation type="submission" date="2024-08" db="EMBL/GenBank/DDBJ databases">
        <authorList>
            <person name="Will J Nash"/>
            <person name="Angela Man"/>
            <person name="Seanna McTaggart"/>
            <person name="Kendall Baker"/>
            <person name="Tom Barker"/>
            <person name="Leah Catchpole"/>
            <person name="Alex Durrant"/>
            <person name="Karim Gharbi"/>
            <person name="Naomi Irish"/>
            <person name="Gemy Kaithakottil"/>
            <person name="Debby Ku"/>
            <person name="Aaliyah Providence"/>
            <person name="Felix Shaw"/>
            <person name="David Swarbreck"/>
            <person name="Chris Watkins"/>
            <person name="Ann M. McCartney"/>
            <person name="Giulio Formenti"/>
            <person name="Alice Mouton"/>
            <person name="Noel Vella"/>
            <person name="Bjorn M von Reumont"/>
            <person name="Adriana Vella"/>
            <person name="Wilfried Haerty"/>
        </authorList>
    </citation>
    <scope>NUCLEOTIDE SEQUENCE [LARGE SCALE GENOMIC DNA]</scope>
</reference>
<protein>
    <recommendedName>
        <fullName evidence="5">Glu-AdT subunit C</fullName>
    </recommendedName>
</protein>
<dbReference type="InterPro" id="IPR036113">
    <property type="entry name" value="Asp/Glu-ADT_sf_sub_c"/>
</dbReference>
<gene>
    <name evidence="3" type="ORF">XYLVIOL_LOCUS9030</name>
</gene>
<evidence type="ECO:0000313" key="4">
    <source>
        <dbReference type="Proteomes" id="UP001642520"/>
    </source>
</evidence>
<organism evidence="3 4">
    <name type="scientific">Xylocopa violacea</name>
    <name type="common">Violet carpenter bee</name>
    <name type="synonym">Apis violacea</name>
    <dbReference type="NCBI Taxonomy" id="135666"/>
    <lineage>
        <taxon>Eukaryota</taxon>
        <taxon>Metazoa</taxon>
        <taxon>Ecdysozoa</taxon>
        <taxon>Arthropoda</taxon>
        <taxon>Hexapoda</taxon>
        <taxon>Insecta</taxon>
        <taxon>Pterygota</taxon>
        <taxon>Neoptera</taxon>
        <taxon>Endopterygota</taxon>
        <taxon>Hymenoptera</taxon>
        <taxon>Apocrita</taxon>
        <taxon>Aculeata</taxon>
        <taxon>Apoidea</taxon>
        <taxon>Anthophila</taxon>
        <taxon>Apidae</taxon>
        <taxon>Xylocopa</taxon>
        <taxon>Xylocopa</taxon>
    </lineage>
</organism>
<dbReference type="Pfam" id="PF02686">
    <property type="entry name" value="GatC"/>
    <property type="match status" value="1"/>
</dbReference>
<sequence>MAFIRCNQDLKRILLPTFSNLFLHHYVKHTHSATSVAMSIPKEEIINKLEQLSLLNIDHNYGLSVLQTAITFTEQLRTTKILEEVEPMYSPFEKQLIPLRNDNVENTSRREILMNAAVLEEEYFVAPLQNRLETQ</sequence>